<dbReference type="InterPro" id="IPR023753">
    <property type="entry name" value="FAD/NAD-binding_dom"/>
</dbReference>
<dbReference type="GO" id="GO:0016491">
    <property type="term" value="F:oxidoreductase activity"/>
    <property type="evidence" value="ECO:0007669"/>
    <property type="project" value="InterPro"/>
</dbReference>
<dbReference type="AlphaFoldDB" id="A0A9Q5GGK0"/>
<proteinExistence type="predicted"/>
<evidence type="ECO:0000259" key="2">
    <source>
        <dbReference type="Pfam" id="PF21688"/>
    </source>
</evidence>
<feature type="domain" description="FAD/NAD(P)-binding" evidence="1">
    <location>
        <begin position="118"/>
        <end position="283"/>
    </location>
</feature>
<dbReference type="Pfam" id="PF21688">
    <property type="entry name" value="FAD-depend_C"/>
    <property type="match status" value="1"/>
</dbReference>
<evidence type="ECO:0000313" key="3">
    <source>
        <dbReference type="EMBL" id="NRV08804.1"/>
    </source>
</evidence>
<dbReference type="Pfam" id="PF07992">
    <property type="entry name" value="Pyr_redox_2"/>
    <property type="match status" value="1"/>
</dbReference>
<dbReference type="InterPro" id="IPR028348">
    <property type="entry name" value="FAD-binding_protein"/>
</dbReference>
<dbReference type="PIRSF" id="PIRSF038984">
    <property type="entry name" value="FAD_binding_protein"/>
    <property type="match status" value="1"/>
</dbReference>
<dbReference type="PANTHER" id="PTHR42842">
    <property type="entry name" value="FAD/NAD(P)-BINDING OXIDOREDUCTASE"/>
    <property type="match status" value="1"/>
</dbReference>
<name>A0A9Q5GGK0_CLOBE</name>
<reference evidence="3" key="1">
    <citation type="submission" date="2020-05" db="EMBL/GenBank/DDBJ databases">
        <title>Genomic insights into acetone-butanol-ethanol (ABE) fermentation by sequencing solventogenic clostridia strains.</title>
        <authorList>
            <person name="Brown S."/>
        </authorList>
    </citation>
    <scope>NUCLEOTIDE SEQUENCE</scope>
    <source>
        <strain evidence="3">DJ126</strain>
    </source>
</reference>
<dbReference type="InterPro" id="IPR036188">
    <property type="entry name" value="FAD/NAD-bd_sf"/>
</dbReference>
<dbReference type="Proteomes" id="UP000821656">
    <property type="component" value="Unassembled WGS sequence"/>
</dbReference>
<gene>
    <name evidence="3" type="ORF">DFH45_001767</name>
</gene>
<evidence type="ECO:0000313" key="4">
    <source>
        <dbReference type="Proteomes" id="UP000821656"/>
    </source>
</evidence>
<evidence type="ECO:0000259" key="1">
    <source>
        <dbReference type="Pfam" id="PF07992"/>
    </source>
</evidence>
<organism evidence="3 4">
    <name type="scientific">Clostridium beijerinckii</name>
    <name type="common">Clostridium MP</name>
    <dbReference type="NCBI Taxonomy" id="1520"/>
    <lineage>
        <taxon>Bacteria</taxon>
        <taxon>Bacillati</taxon>
        <taxon>Bacillota</taxon>
        <taxon>Clostridia</taxon>
        <taxon>Eubacteriales</taxon>
        <taxon>Clostridiaceae</taxon>
        <taxon>Clostridium</taxon>
    </lineage>
</organism>
<comment type="caution">
    <text evidence="3">The sequence shown here is derived from an EMBL/GenBank/DDBJ whole genome shotgun (WGS) entry which is preliminary data.</text>
</comment>
<dbReference type="SUPFAM" id="SSF51905">
    <property type="entry name" value="FAD/NAD(P)-binding domain"/>
    <property type="match status" value="1"/>
</dbReference>
<dbReference type="EMBL" id="JABSXK010000001">
    <property type="protein sequence ID" value="NRV08804.1"/>
    <property type="molecule type" value="Genomic_DNA"/>
</dbReference>
<evidence type="ECO:0008006" key="5">
    <source>
        <dbReference type="Google" id="ProtNLM"/>
    </source>
</evidence>
<dbReference type="InterPro" id="IPR049516">
    <property type="entry name" value="FAD-depend_C"/>
</dbReference>
<dbReference type="PANTHER" id="PTHR42842:SF3">
    <property type="entry name" value="FAD_NAD(P)-BINDING OXIDOREDUCTASE FAMILY PROTEIN"/>
    <property type="match status" value="1"/>
</dbReference>
<feature type="domain" description="FAD-dependent protein C-terminal" evidence="2">
    <location>
        <begin position="299"/>
        <end position="496"/>
    </location>
</feature>
<sequence>MSRYIIIDCLLKGYGEKSVAIRINNINLSLDDDLNVLEKKICKKLNISKEDISRLDIIKRSIDARKKNDIKVSFSVNVFCKKEKMLLSRIHDKDISFEEIREIESIKSGTEEIKARPVVVGFGPAGIFAALTLARYGYKPVVYERGEDVDKRTETVEKFWNDGRLNLESNVQFGEGGAGAFSDGKLTTRIKDHRCSFVLDELIKAGAPAEIKYESKAHVGTDLLKGVVKNIREEIKRLGGEVNFNSKLEKITYKDGKLESIVVNGKNITCEALVLAIGHSSRDTYEMLYRENVSMDAKAFAIGVRIEHPQELINVNQYGNNHNHPKLHAADYRLTYQSEKLKRGVYSFCMCPGGVVVAAASEEGRLVSNGMSYHARDLDNANSALVVTVSPEDFKGSSPLRGMEFQRHYESLAFKLGGGNYKAPVQLVGDFMKDRVSTKLGELIPSYTAGYEFRELKECLPDYVVEALKEGIINFDKKIKGYAREDAILTGIETRTSAPVRLNRNASLESINVCGLYPTGEGAGFAGGIISAAVDGIKVAEHIIEKFDLPK</sequence>
<protein>
    <recommendedName>
        <fullName evidence="5">D-amino acid dehydrogenase small subunit</fullName>
    </recommendedName>
</protein>
<dbReference type="Gene3D" id="3.50.50.60">
    <property type="entry name" value="FAD/NAD(P)-binding domain"/>
    <property type="match status" value="2"/>
</dbReference>
<dbReference type="Gene3D" id="3.30.70.2700">
    <property type="match status" value="1"/>
</dbReference>
<accession>A0A9Q5GGK0</accession>